<reference evidence="1" key="1">
    <citation type="submission" date="2016-10" db="EMBL/GenBank/DDBJ databases">
        <title>Sequence of Gallionella enrichment culture.</title>
        <authorList>
            <person name="Poehlein A."/>
            <person name="Muehling M."/>
            <person name="Daniel R."/>
        </authorList>
    </citation>
    <scope>NUCLEOTIDE SEQUENCE</scope>
</reference>
<gene>
    <name evidence="1" type="primary">smg_9</name>
    <name evidence="1" type="ORF">GALL_424190</name>
</gene>
<evidence type="ECO:0000313" key="1">
    <source>
        <dbReference type="EMBL" id="OIQ75907.1"/>
    </source>
</evidence>
<name>A0A1J5QEH8_9ZZZZ</name>
<accession>A0A1J5QEH8</accession>
<protein>
    <submittedName>
        <fullName evidence="1">Protein Smg</fullName>
    </submittedName>
</protein>
<dbReference type="PANTHER" id="PTHR38692">
    <property type="entry name" value="PROTEIN SMG"/>
    <property type="match status" value="1"/>
</dbReference>
<dbReference type="PANTHER" id="PTHR38692:SF1">
    <property type="entry name" value="PROTEIN SMG"/>
    <property type="match status" value="1"/>
</dbReference>
<proteinExistence type="inferred from homology"/>
<dbReference type="InterPro" id="IPR007456">
    <property type="entry name" value="Smg"/>
</dbReference>
<dbReference type="HAMAP" id="MF_00598">
    <property type="entry name" value="Smg"/>
    <property type="match status" value="1"/>
</dbReference>
<organism evidence="1">
    <name type="scientific">mine drainage metagenome</name>
    <dbReference type="NCBI Taxonomy" id="410659"/>
    <lineage>
        <taxon>unclassified sequences</taxon>
        <taxon>metagenomes</taxon>
        <taxon>ecological metagenomes</taxon>
    </lineage>
</organism>
<dbReference type="AlphaFoldDB" id="A0A1J5QEH8"/>
<comment type="caution">
    <text evidence="1">The sequence shown here is derived from an EMBL/GenBank/DDBJ whole genome shotgun (WGS) entry which is preliminary data.</text>
</comment>
<sequence length="155" mass="17947">MQRMFDILMYLYESYWHPEACPEFGQLTRKLSAAGFENEEIHEALDWLRGLESAMTGLQTQQPQKAQSIRLYAQQEIDCLGLEAIGYLNFLESAGVLKPHLRELTIERALATGMQPLPLEHLKTIVLMIFWRLDEEPDALILDELFVETDDRVVH</sequence>
<dbReference type="EMBL" id="MLJW01002020">
    <property type="protein sequence ID" value="OIQ75907.1"/>
    <property type="molecule type" value="Genomic_DNA"/>
</dbReference>
<dbReference type="Pfam" id="PF04361">
    <property type="entry name" value="DUF494"/>
    <property type="match status" value="1"/>
</dbReference>